<dbReference type="SUPFAM" id="SSF75632">
    <property type="entry name" value="Cullin homology domain"/>
    <property type="match status" value="1"/>
</dbReference>
<dbReference type="PROSITE" id="PS01256">
    <property type="entry name" value="CULLIN_1"/>
    <property type="match status" value="1"/>
</dbReference>
<dbReference type="GO" id="GO:0006511">
    <property type="term" value="P:ubiquitin-dependent protein catabolic process"/>
    <property type="evidence" value="ECO:0007669"/>
    <property type="project" value="InterPro"/>
</dbReference>
<evidence type="ECO:0000313" key="6">
    <source>
        <dbReference type="EMBL" id="RLM92535.1"/>
    </source>
</evidence>
<dbReference type="InterPro" id="IPR016159">
    <property type="entry name" value="Cullin_repeat-like_dom_sf"/>
</dbReference>
<proteinExistence type="inferred from homology"/>
<dbReference type="InterPro" id="IPR045093">
    <property type="entry name" value="Cullin"/>
</dbReference>
<dbReference type="SMART" id="SM00182">
    <property type="entry name" value="CULLIN"/>
    <property type="match status" value="1"/>
</dbReference>
<dbReference type="InterPro" id="IPR016157">
    <property type="entry name" value="Cullin_CS"/>
</dbReference>
<dbReference type="EMBL" id="PQIB02000010">
    <property type="protein sequence ID" value="RLM92535.1"/>
    <property type="molecule type" value="Genomic_DNA"/>
</dbReference>
<dbReference type="Pfam" id="PF00888">
    <property type="entry name" value="Cullin"/>
    <property type="match status" value="3"/>
</dbReference>
<organism evidence="6 7">
    <name type="scientific">Panicum miliaceum</name>
    <name type="common">Proso millet</name>
    <name type="synonym">Broomcorn millet</name>
    <dbReference type="NCBI Taxonomy" id="4540"/>
    <lineage>
        <taxon>Eukaryota</taxon>
        <taxon>Viridiplantae</taxon>
        <taxon>Streptophyta</taxon>
        <taxon>Embryophyta</taxon>
        <taxon>Tracheophyta</taxon>
        <taxon>Spermatophyta</taxon>
        <taxon>Magnoliopsida</taxon>
        <taxon>Liliopsida</taxon>
        <taxon>Poales</taxon>
        <taxon>Poaceae</taxon>
        <taxon>PACMAD clade</taxon>
        <taxon>Panicoideae</taxon>
        <taxon>Panicodae</taxon>
        <taxon>Paniceae</taxon>
        <taxon>Panicinae</taxon>
        <taxon>Panicum</taxon>
        <taxon>Panicum sect. Panicum</taxon>
    </lineage>
</organism>
<protein>
    <recommendedName>
        <fullName evidence="5">Cullin family profile domain-containing protein</fullName>
    </recommendedName>
</protein>
<keyword evidence="7" id="KW-1185">Reference proteome</keyword>
<dbReference type="SMART" id="SM00884">
    <property type="entry name" value="Cullin_Nedd8"/>
    <property type="match status" value="1"/>
</dbReference>
<dbReference type="GO" id="GO:0031625">
    <property type="term" value="F:ubiquitin protein ligase binding"/>
    <property type="evidence" value="ECO:0007669"/>
    <property type="project" value="InterPro"/>
</dbReference>
<dbReference type="InterPro" id="IPR036388">
    <property type="entry name" value="WH-like_DNA-bd_sf"/>
</dbReference>
<dbReference type="InterPro" id="IPR059120">
    <property type="entry name" value="Cullin-like_AB"/>
</dbReference>
<dbReference type="GO" id="GO:0031461">
    <property type="term" value="C:cullin-RING ubiquitin ligase complex"/>
    <property type="evidence" value="ECO:0007669"/>
    <property type="project" value="InterPro"/>
</dbReference>
<dbReference type="SUPFAM" id="SSF74788">
    <property type="entry name" value="Cullin repeat-like"/>
    <property type="match status" value="1"/>
</dbReference>
<dbReference type="SUPFAM" id="SSF46785">
    <property type="entry name" value="Winged helix' DNA-binding domain"/>
    <property type="match status" value="1"/>
</dbReference>
<evidence type="ECO:0000256" key="3">
    <source>
        <dbReference type="PROSITE-ProRule" id="PRU00330"/>
    </source>
</evidence>
<name>A0A3L6QZX2_PANMI</name>
<comment type="caution">
    <text evidence="6">The sequence shown here is derived from an EMBL/GenBank/DDBJ whole genome shotgun (WGS) entry which is preliminary data.</text>
</comment>
<evidence type="ECO:0000256" key="1">
    <source>
        <dbReference type="ARBA" id="ARBA00006019"/>
    </source>
</evidence>
<dbReference type="FunFam" id="1.10.10.10:FF:000503">
    <property type="entry name" value="Cullin-1"/>
    <property type="match status" value="1"/>
</dbReference>
<dbReference type="Pfam" id="PF26557">
    <property type="entry name" value="Cullin_AB"/>
    <property type="match status" value="1"/>
</dbReference>
<dbReference type="OrthoDB" id="27073at2759"/>
<dbReference type="InterPro" id="IPR001373">
    <property type="entry name" value="Cullin_N"/>
</dbReference>
<gene>
    <name evidence="6" type="ORF">C2845_PM08G13090</name>
</gene>
<dbReference type="Gene3D" id="1.10.10.10">
    <property type="entry name" value="Winged helix-like DNA-binding domain superfamily/Winged helix DNA-binding domain"/>
    <property type="match status" value="1"/>
</dbReference>
<dbReference type="PROSITE" id="PS50069">
    <property type="entry name" value="CULLIN_2"/>
    <property type="match status" value="1"/>
</dbReference>
<dbReference type="InterPro" id="IPR019559">
    <property type="entry name" value="Cullin_neddylation_domain"/>
</dbReference>
<dbReference type="Gene3D" id="1.20.1310.10">
    <property type="entry name" value="Cullin Repeats"/>
    <property type="match status" value="3"/>
</dbReference>
<sequence length="601" mass="70047">MTQHREPILLDVGWKHMVAGITKLERILDGEPGVAFKSEEYMNLYTTIYNMCTQKAPHDYSQQLYERYEMALDDYITSTVLPSLREKHGEFLPRELVLRWKNHKVMVKWLSRFFNYLDRYFITRRSLSPLKAVGWSSFETLIDEDREGQIIDRTLVKNVLDTYIELGQDTTITVHRSGPDSGSKLYSEDFQDAFRQGTVDYYSKKAQTWIVEDTFPQYMLKKEKKDVVSALELDYVRIIIDLHGKYMQYVLNCFQNHTLFHKALREAFEVVCNKDVAGCTSAELFASYCDSILKKGGIEKLSDEAIEENLDKAWKKLGRRLLFDKSGDDEQERSLLSKLKQHLGGQFTSKMEGMLNDICVAKENQTKYDEYISTNPELHPSVDLSVQVLTTGFWPTYKSSDINLPSEMVKCVEVFKEFYQSFKKHRKINWIFSLGSCNIIGKFDAKSIELILTTYQIATQLNLSEDDTAGVLHSLSCGKYKILIKEPCSKTISPNDIFEFNRKFTDKMRRIKVQLPPSDEKKKVIDDVNKDRRFAVDASLVRIMKSRKIMIHQNLVAECVDQLSRMFKPDIKMIKRRIEDLITREYLKRDKDAANSYRYLA</sequence>
<dbReference type="AlphaFoldDB" id="A0A3L6QZX2"/>
<dbReference type="STRING" id="4540.A0A3L6QZX2"/>
<dbReference type="InterPro" id="IPR016158">
    <property type="entry name" value="Cullin_homology"/>
</dbReference>
<evidence type="ECO:0000259" key="5">
    <source>
        <dbReference type="PROSITE" id="PS50069"/>
    </source>
</evidence>
<reference evidence="7" key="1">
    <citation type="journal article" date="2019" name="Nat. Commun.">
        <title>The genome of broomcorn millet.</title>
        <authorList>
            <person name="Zou C."/>
            <person name="Miki D."/>
            <person name="Li D."/>
            <person name="Tang Q."/>
            <person name="Xiao L."/>
            <person name="Rajput S."/>
            <person name="Deng P."/>
            <person name="Jia W."/>
            <person name="Huang R."/>
            <person name="Zhang M."/>
            <person name="Sun Y."/>
            <person name="Hu J."/>
            <person name="Fu X."/>
            <person name="Schnable P.S."/>
            <person name="Li F."/>
            <person name="Zhang H."/>
            <person name="Feng B."/>
            <person name="Zhu X."/>
            <person name="Liu R."/>
            <person name="Schnable J.C."/>
            <person name="Zhu J.-K."/>
            <person name="Zhang H."/>
        </authorList>
    </citation>
    <scope>NUCLEOTIDE SEQUENCE [LARGE SCALE GENOMIC DNA]</scope>
</reference>
<dbReference type="Pfam" id="PF10557">
    <property type="entry name" value="Cullin_Nedd8"/>
    <property type="match status" value="1"/>
</dbReference>
<evidence type="ECO:0000256" key="2">
    <source>
        <dbReference type="ARBA" id="ARBA00022843"/>
    </source>
</evidence>
<feature type="domain" description="Cullin family profile" evidence="5">
    <location>
        <begin position="315"/>
        <end position="468"/>
    </location>
</feature>
<accession>A0A3L6QZX2</accession>
<dbReference type="InterPro" id="IPR036390">
    <property type="entry name" value="WH_DNA-bd_sf"/>
</dbReference>
<evidence type="ECO:0000313" key="7">
    <source>
        <dbReference type="Proteomes" id="UP000275267"/>
    </source>
</evidence>
<keyword evidence="2" id="KW-0832">Ubl conjugation</keyword>
<dbReference type="PANTHER" id="PTHR11932">
    <property type="entry name" value="CULLIN"/>
    <property type="match status" value="1"/>
</dbReference>
<dbReference type="Proteomes" id="UP000275267">
    <property type="component" value="Unassembled WGS sequence"/>
</dbReference>
<evidence type="ECO:0000256" key="4">
    <source>
        <dbReference type="RuleBase" id="RU003829"/>
    </source>
</evidence>
<comment type="similarity">
    <text evidence="1 3 4">Belongs to the cullin family.</text>
</comment>
<dbReference type="Gene3D" id="3.30.230.130">
    <property type="entry name" value="Cullin, Chain C, Domain 2"/>
    <property type="match status" value="1"/>
</dbReference>
<dbReference type="InterPro" id="IPR036317">
    <property type="entry name" value="Cullin_homology_sf"/>
</dbReference>
<dbReference type="FunFam" id="1.20.1310.10:FF:000021">
    <property type="entry name" value="Cullin-1, putative"/>
    <property type="match status" value="1"/>
</dbReference>